<dbReference type="RefSeq" id="WP_029418418.1">
    <property type="nucleotide sequence ID" value="NZ_BORD01000006.1"/>
</dbReference>
<dbReference type="Pfam" id="PF13439">
    <property type="entry name" value="Glyco_transf_4"/>
    <property type="match status" value="1"/>
</dbReference>
<dbReference type="CDD" id="cd03801">
    <property type="entry name" value="GT4_PimA-like"/>
    <property type="match status" value="1"/>
</dbReference>
<feature type="domain" description="Glycosyltransferase subfamily 4-like N-terminal" evidence="3">
    <location>
        <begin position="14"/>
        <end position="206"/>
    </location>
</feature>
<gene>
    <name evidence="4" type="primary">waaG</name>
    <name evidence="4" type="ORF">S101395_02425</name>
</gene>
<evidence type="ECO:0000313" key="5">
    <source>
        <dbReference type="Proteomes" id="UP000196877"/>
    </source>
</evidence>
<keyword evidence="4" id="KW-0328">Glycosyltransferase</keyword>
<keyword evidence="4" id="KW-0808">Transferase</keyword>
<dbReference type="PANTHER" id="PTHR12526">
    <property type="entry name" value="GLYCOSYLTRANSFERASE"/>
    <property type="match status" value="1"/>
</dbReference>
<dbReference type="Gene3D" id="3.40.50.2000">
    <property type="entry name" value="Glycogen Phosphorylase B"/>
    <property type="match status" value="2"/>
</dbReference>
<accession>A0ABM6LHZ3</accession>
<dbReference type="EMBL" id="CP021920">
    <property type="protein sequence ID" value="ASB88932.1"/>
    <property type="molecule type" value="Genomic_DNA"/>
</dbReference>
<reference evidence="4 5" key="1">
    <citation type="submission" date="2017-06" db="EMBL/GenBank/DDBJ databases">
        <title>Genome sequence of Bacillus sonorensis strain SRCM101395.</title>
        <authorList>
            <person name="Cho S.H."/>
        </authorList>
    </citation>
    <scope>NUCLEOTIDE SEQUENCE [LARGE SCALE GENOMIC DNA]</scope>
    <source>
        <strain evidence="4 5">SRCM101395</strain>
    </source>
</reference>
<dbReference type="InterPro" id="IPR001296">
    <property type="entry name" value="Glyco_trans_1"/>
</dbReference>
<evidence type="ECO:0000259" key="3">
    <source>
        <dbReference type="Pfam" id="PF13439"/>
    </source>
</evidence>
<evidence type="ECO:0000256" key="1">
    <source>
        <dbReference type="ARBA" id="ARBA00009481"/>
    </source>
</evidence>
<feature type="domain" description="Glycosyl transferase family 1" evidence="2">
    <location>
        <begin position="219"/>
        <end position="378"/>
    </location>
</feature>
<dbReference type="GO" id="GO:0016757">
    <property type="term" value="F:glycosyltransferase activity"/>
    <property type="evidence" value="ECO:0007669"/>
    <property type="project" value="UniProtKB-KW"/>
</dbReference>
<organism evidence="4 5">
    <name type="scientific">Bacillus sonorensis</name>
    <dbReference type="NCBI Taxonomy" id="119858"/>
    <lineage>
        <taxon>Bacteria</taxon>
        <taxon>Bacillati</taxon>
        <taxon>Bacillota</taxon>
        <taxon>Bacilli</taxon>
        <taxon>Bacillales</taxon>
        <taxon>Bacillaceae</taxon>
        <taxon>Bacillus</taxon>
    </lineage>
</organism>
<comment type="similarity">
    <text evidence="1">Belongs to the glycosyltransferase group 1 family. Glycosyltransferase 4 subfamily.</text>
</comment>
<keyword evidence="5" id="KW-1185">Reference proteome</keyword>
<protein>
    <submittedName>
        <fullName evidence="4">N-acetyl-alpha-D-glucosaminyl L-malate synthase</fullName>
        <ecNumber evidence="4">2.4.1.-</ecNumber>
    </submittedName>
</protein>
<sequence>MKILLATYWDIPHVGGVWTYMVQLREKLESLGHEVDLLGYGKENKIVHVVNENRSIEKSQLLPLINTIMSKDQFPEIFANQLVSYTEQQRYAYEMGAAYLGLEKYDVVHAQDIISSSSIKRVLPKNIPLVTTLHGSVAHEIRAQLKTIHRSSTSYLARAYYDHLEQTGAISADKTIVANEWLKNVLTEEFSVPAGQIEVFQYGYDINGFLERMNTQTSEPPATDKKVILFTGRLTEIKGVHDLVNALGQLKNIRNDWVCWIVGEGEKLAPLRIQSRELGLEDDVIFLKKRDDIPYLLSLADMYVLPSLLENQPLSLIESQIAGVPAIVSDTGGLPEMVEHEVTGLVAPKGDPEALCSHMDRLLDDDDFRSKLGSNAKEFAKKHWDMDQAVSKVLNVYENVTETGSDVK</sequence>
<dbReference type="SUPFAM" id="SSF53756">
    <property type="entry name" value="UDP-Glycosyltransferase/glycogen phosphorylase"/>
    <property type="match status" value="1"/>
</dbReference>
<dbReference type="InterPro" id="IPR028098">
    <property type="entry name" value="Glyco_trans_4-like_N"/>
</dbReference>
<proteinExistence type="inferred from homology"/>
<dbReference type="EC" id="2.4.1.-" evidence="4"/>
<evidence type="ECO:0000259" key="2">
    <source>
        <dbReference type="Pfam" id="PF00534"/>
    </source>
</evidence>
<dbReference type="Proteomes" id="UP000196877">
    <property type="component" value="Chromosome"/>
</dbReference>
<name>A0ABM6LHZ3_9BACI</name>
<dbReference type="Pfam" id="PF00534">
    <property type="entry name" value="Glycos_transf_1"/>
    <property type="match status" value="1"/>
</dbReference>
<evidence type="ECO:0000313" key="4">
    <source>
        <dbReference type="EMBL" id="ASB88932.1"/>
    </source>
</evidence>